<dbReference type="InterPro" id="IPR011008">
    <property type="entry name" value="Dimeric_a/b-barrel"/>
</dbReference>
<keyword evidence="3" id="KW-1185">Reference proteome</keyword>
<dbReference type="InterPro" id="IPR007138">
    <property type="entry name" value="ABM_dom"/>
</dbReference>
<dbReference type="Proteomes" id="UP000619079">
    <property type="component" value="Unassembled WGS sequence"/>
</dbReference>
<dbReference type="Gene3D" id="3.30.70.100">
    <property type="match status" value="1"/>
</dbReference>
<proteinExistence type="predicted"/>
<dbReference type="AlphaFoldDB" id="A0A8J7ITS6"/>
<feature type="domain" description="ABM" evidence="1">
    <location>
        <begin position="2"/>
        <end position="90"/>
    </location>
</feature>
<gene>
    <name evidence="2" type="ORF">JF290_07030</name>
</gene>
<dbReference type="PROSITE" id="PS51725">
    <property type="entry name" value="ABM"/>
    <property type="match status" value="1"/>
</dbReference>
<reference evidence="2" key="1">
    <citation type="submission" date="2020-12" db="EMBL/GenBank/DDBJ databases">
        <title>Sedimentitalea sp. nov., isolated from sand in Incheon.</title>
        <authorList>
            <person name="Kim W."/>
        </authorList>
    </citation>
    <scope>NUCLEOTIDE SEQUENCE</scope>
    <source>
        <strain evidence="2">CAU 1593</strain>
    </source>
</reference>
<accession>A0A8J7ITS6</accession>
<dbReference type="GO" id="GO:0004497">
    <property type="term" value="F:monooxygenase activity"/>
    <property type="evidence" value="ECO:0007669"/>
    <property type="project" value="UniProtKB-KW"/>
</dbReference>
<dbReference type="EMBL" id="JAELVR010000004">
    <property type="protein sequence ID" value="MBJ6371277.1"/>
    <property type="molecule type" value="Genomic_DNA"/>
</dbReference>
<keyword evidence="2" id="KW-0560">Oxidoreductase</keyword>
<evidence type="ECO:0000313" key="2">
    <source>
        <dbReference type="EMBL" id="MBJ6371277.1"/>
    </source>
</evidence>
<dbReference type="SUPFAM" id="SSF54909">
    <property type="entry name" value="Dimeric alpha+beta barrel"/>
    <property type="match status" value="1"/>
</dbReference>
<protein>
    <submittedName>
        <fullName evidence="2">Antibiotic biosynthesis monooxygenase</fullName>
    </submittedName>
</protein>
<evidence type="ECO:0000313" key="3">
    <source>
        <dbReference type="Proteomes" id="UP000619079"/>
    </source>
</evidence>
<comment type="caution">
    <text evidence="2">The sequence shown here is derived from an EMBL/GenBank/DDBJ whole genome shotgun (WGS) entry which is preliminary data.</text>
</comment>
<name>A0A8J7ITS6_9RHOB</name>
<keyword evidence="2" id="KW-0503">Monooxygenase</keyword>
<sequence>MFAVCVTFELAQDALPAFLPLMRVQARTSLAKEPDCHVFDICVDTGTNVVLLYELYSDAEAFQAHLGTAHFKEFDVAVTDLVRGKSVRTFPEVIRS</sequence>
<dbReference type="Pfam" id="PF03992">
    <property type="entry name" value="ABM"/>
    <property type="match status" value="1"/>
</dbReference>
<organism evidence="2 3">
    <name type="scientific">Sedimentitalea arenosa</name>
    <dbReference type="NCBI Taxonomy" id="2798803"/>
    <lineage>
        <taxon>Bacteria</taxon>
        <taxon>Pseudomonadati</taxon>
        <taxon>Pseudomonadota</taxon>
        <taxon>Alphaproteobacteria</taxon>
        <taxon>Rhodobacterales</taxon>
        <taxon>Paracoccaceae</taxon>
        <taxon>Sedimentitalea</taxon>
    </lineage>
</organism>
<evidence type="ECO:0000259" key="1">
    <source>
        <dbReference type="PROSITE" id="PS51725"/>
    </source>
</evidence>